<dbReference type="EMBL" id="HBGW01045531">
    <property type="protein sequence ID" value="CAD9572624.1"/>
    <property type="molecule type" value="Transcribed_RNA"/>
</dbReference>
<organism evidence="2">
    <name type="scientific">Zooxanthella nutricula</name>
    <dbReference type="NCBI Taxonomy" id="1333877"/>
    <lineage>
        <taxon>Eukaryota</taxon>
        <taxon>Sar</taxon>
        <taxon>Alveolata</taxon>
        <taxon>Dinophyceae</taxon>
        <taxon>Peridiniales</taxon>
        <taxon>Peridiniales incertae sedis</taxon>
        <taxon>Zooxanthella</taxon>
    </lineage>
</organism>
<sequence>MCIVTGAMVGGIALFFSLETVDFLQMTYLTLFGFVLAILDTPFLKSVKIVTESRMYVGKYVQFVTRVTGKGVTLVFLGSALFMTMWDNVEGAFMEFLAVVLCLFPTVVGLCAIAIGLLKSSKLDKARRMLETTIDQRYNHFAQTYHGPQGGLTMAEFNAMTMENGGYKFEPLDLKLVFNALVSNPSWRGGPMGNDDWVIPRQDLWEWVKGGIVLL</sequence>
<protein>
    <submittedName>
        <fullName evidence="2">Uncharacterized protein</fullName>
    </submittedName>
</protein>
<reference evidence="2" key="1">
    <citation type="submission" date="2021-01" db="EMBL/GenBank/DDBJ databases">
        <authorList>
            <person name="Corre E."/>
            <person name="Pelletier E."/>
            <person name="Niang G."/>
            <person name="Scheremetjew M."/>
            <person name="Finn R."/>
            <person name="Kale V."/>
            <person name="Holt S."/>
            <person name="Cochrane G."/>
            <person name="Meng A."/>
            <person name="Brown T."/>
            <person name="Cohen L."/>
        </authorList>
    </citation>
    <scope>NUCLEOTIDE SEQUENCE</scope>
    <source>
        <strain evidence="2">RCC3387</strain>
    </source>
</reference>
<keyword evidence="1" id="KW-0812">Transmembrane</keyword>
<evidence type="ECO:0000313" key="2">
    <source>
        <dbReference type="EMBL" id="CAD9572624.1"/>
    </source>
</evidence>
<feature type="transmembrane region" description="Helical" evidence="1">
    <location>
        <begin position="96"/>
        <end position="118"/>
    </location>
</feature>
<dbReference type="AlphaFoldDB" id="A0A7S2P2U6"/>
<evidence type="ECO:0000256" key="1">
    <source>
        <dbReference type="SAM" id="Phobius"/>
    </source>
</evidence>
<keyword evidence="1" id="KW-1133">Transmembrane helix</keyword>
<keyword evidence="1" id="KW-0472">Membrane</keyword>
<name>A0A7S2P2U6_9DINO</name>
<accession>A0A7S2P2U6</accession>
<feature type="transmembrane region" description="Helical" evidence="1">
    <location>
        <begin position="23"/>
        <end position="43"/>
    </location>
</feature>
<gene>
    <name evidence="2" type="ORF">BRAN1462_LOCUS28886</name>
</gene>
<proteinExistence type="predicted"/>
<feature type="transmembrane region" description="Helical" evidence="1">
    <location>
        <begin position="63"/>
        <end position="84"/>
    </location>
</feature>